<evidence type="ECO:0000259" key="21">
    <source>
        <dbReference type="PROSITE" id="PS50145"/>
    </source>
</evidence>
<evidence type="ECO:0000256" key="2">
    <source>
        <dbReference type="ARBA" id="ARBA00004123"/>
    </source>
</evidence>
<dbReference type="Gene3D" id="2.60.210.10">
    <property type="entry name" value="Apoptosis, Tumor Necrosis Factor Receptor Associated Protein 2, Chain A"/>
    <property type="match status" value="1"/>
</dbReference>
<evidence type="ECO:0000259" key="20">
    <source>
        <dbReference type="PROSITE" id="PS50144"/>
    </source>
</evidence>
<dbReference type="InterPro" id="IPR008974">
    <property type="entry name" value="TRAF-like"/>
</dbReference>
<comment type="catalytic activity">
    <reaction evidence="1 16">
        <text>S-ubiquitinyl-[E2 ubiquitin-conjugating enzyme]-L-cysteine + [acceptor protein]-L-lysine = [E2 ubiquitin-conjugating enzyme]-L-cysteine + N(6)-ubiquitinyl-[acceptor protein]-L-lysine.</text>
        <dbReference type="EC" id="2.3.2.27"/>
    </reaction>
</comment>
<feature type="domain" description="TRAF-type" evidence="21">
    <location>
        <begin position="205"/>
        <end position="246"/>
    </location>
</feature>
<keyword evidence="15" id="KW-0539">Nucleus</keyword>
<dbReference type="PROSITE" id="PS00518">
    <property type="entry name" value="ZF_RING_1"/>
    <property type="match status" value="1"/>
</dbReference>
<evidence type="ECO:0000256" key="15">
    <source>
        <dbReference type="ARBA" id="ARBA00023242"/>
    </source>
</evidence>
<dbReference type="CDD" id="cd03776">
    <property type="entry name" value="MATH_TRAF6"/>
    <property type="match status" value="1"/>
</dbReference>
<dbReference type="InterPro" id="IPR027139">
    <property type="entry name" value="TRAF6_RING-HC"/>
</dbReference>
<dbReference type="AlphaFoldDB" id="A0AA88ITS1"/>
<dbReference type="SMART" id="SM00184">
    <property type="entry name" value="RING"/>
    <property type="match status" value="1"/>
</dbReference>
<dbReference type="CDD" id="cd16643">
    <property type="entry name" value="mRING-HC-C3HC3D_TRAF6"/>
    <property type="match status" value="1"/>
</dbReference>
<dbReference type="Proteomes" id="UP001187315">
    <property type="component" value="Unassembled WGS sequence"/>
</dbReference>
<dbReference type="PIRSF" id="PIRSF015614">
    <property type="entry name" value="TRAF"/>
    <property type="match status" value="1"/>
</dbReference>
<protein>
    <recommendedName>
        <fullName evidence="16">TNF receptor-associated factor</fullName>
        <ecNumber evidence="16">2.3.2.27</ecNumber>
    </recommendedName>
</protein>
<dbReference type="FunFam" id="2.60.210.10:FF:000010">
    <property type="entry name" value="TNF receptor-associated factor"/>
    <property type="match status" value="1"/>
</dbReference>
<evidence type="ECO:0000313" key="22">
    <source>
        <dbReference type="EMBL" id="KAK2819779.1"/>
    </source>
</evidence>
<dbReference type="PROSITE" id="PS50145">
    <property type="entry name" value="ZF_TRAF"/>
    <property type="match status" value="2"/>
</dbReference>
<feature type="coiled-coil region" evidence="18">
    <location>
        <begin position="371"/>
        <end position="426"/>
    </location>
</feature>
<evidence type="ECO:0000256" key="8">
    <source>
        <dbReference type="ARBA" id="ARBA00022677"/>
    </source>
</evidence>
<feature type="domain" description="TRAF-type" evidence="21">
    <location>
        <begin position="258"/>
        <end position="312"/>
    </location>
</feature>
<evidence type="ECO:0000256" key="4">
    <source>
        <dbReference type="ARBA" id="ARBA00004544"/>
    </source>
</evidence>
<evidence type="ECO:0000256" key="10">
    <source>
        <dbReference type="ARBA" id="ARBA00022723"/>
    </source>
</evidence>
<evidence type="ECO:0000256" key="12">
    <source>
        <dbReference type="ARBA" id="ARBA00022771"/>
    </source>
</evidence>
<dbReference type="GO" id="GO:0061630">
    <property type="term" value="F:ubiquitin protein ligase activity"/>
    <property type="evidence" value="ECO:0007669"/>
    <property type="project" value="UniProtKB-EC"/>
</dbReference>
<dbReference type="GO" id="GO:0005811">
    <property type="term" value="C:lipid droplet"/>
    <property type="evidence" value="ECO:0007669"/>
    <property type="project" value="UniProtKB-SubCell"/>
</dbReference>
<dbReference type="InterPro" id="IPR049342">
    <property type="entry name" value="TRAF1-6_MATH_dom"/>
</dbReference>
<dbReference type="GO" id="GO:0005634">
    <property type="term" value="C:nucleus"/>
    <property type="evidence" value="ECO:0007669"/>
    <property type="project" value="UniProtKB-SubCell"/>
</dbReference>
<dbReference type="InterPro" id="IPR001841">
    <property type="entry name" value="Znf_RING"/>
</dbReference>
<dbReference type="GO" id="GO:0016567">
    <property type="term" value="P:protein ubiquitination"/>
    <property type="evidence" value="ECO:0007669"/>
    <property type="project" value="InterPro"/>
</dbReference>
<dbReference type="InterPro" id="IPR041310">
    <property type="entry name" value="TRAF6_Z2"/>
</dbReference>
<comment type="caution">
    <text evidence="22">The sequence shown here is derived from an EMBL/GenBank/DDBJ whole genome shotgun (WGS) entry which is preliminary data.</text>
</comment>
<dbReference type="InterPro" id="IPR012227">
    <property type="entry name" value="TNF_rcpt-assoc_TRAF_met"/>
</dbReference>
<dbReference type="Gene3D" id="3.30.40.10">
    <property type="entry name" value="Zinc/RING finger domain, C3HC4 (zinc finger)"/>
    <property type="match status" value="3"/>
</dbReference>
<keyword evidence="12 17" id="KW-0863">Zinc-finger</keyword>
<dbReference type="PROSITE" id="PS50144">
    <property type="entry name" value="MATH"/>
    <property type="match status" value="1"/>
</dbReference>
<dbReference type="InterPro" id="IPR002083">
    <property type="entry name" value="MATH/TRAF_dom"/>
</dbReference>
<keyword evidence="11" id="KW-0677">Repeat</keyword>
<dbReference type="FunFam" id="3.30.40.10:FF:000179">
    <property type="entry name" value="TNF receptor-associated factor"/>
    <property type="match status" value="1"/>
</dbReference>
<dbReference type="GO" id="GO:0043122">
    <property type="term" value="P:regulation of canonical NF-kappaB signal transduction"/>
    <property type="evidence" value="ECO:0007669"/>
    <property type="project" value="InterPro"/>
</dbReference>
<keyword evidence="14 16" id="KW-0862">Zinc</keyword>
<dbReference type="PANTHER" id="PTHR10131:SF152">
    <property type="entry name" value="TNF RECEPTOR-ASSOCIATED FACTOR 6"/>
    <property type="match status" value="1"/>
</dbReference>
<evidence type="ECO:0000256" key="7">
    <source>
        <dbReference type="ARBA" id="ARBA00022490"/>
    </source>
</evidence>
<feature type="domain" description="RING-type" evidence="19">
    <location>
        <begin position="124"/>
        <end position="163"/>
    </location>
</feature>
<dbReference type="GO" id="GO:0005164">
    <property type="term" value="F:tumor necrosis factor receptor binding"/>
    <property type="evidence" value="ECO:0007669"/>
    <property type="project" value="UniProtKB-UniRule"/>
</dbReference>
<keyword evidence="10 16" id="KW-0479">Metal-binding</keyword>
<dbReference type="InterPro" id="IPR013083">
    <property type="entry name" value="Znf_RING/FYVE/PHD"/>
</dbReference>
<dbReference type="InterPro" id="IPR017907">
    <property type="entry name" value="Znf_RING_CS"/>
</dbReference>
<sequence length="597" mass="68000">MSGIEAHCDHTYPDSDTVAIEEWGFRYSGNPKQSRGTCSSDVWIQEEVEFHELGSCLANMASCSDMHKSNPDEYPSSRCMADMEKESYLSPTENPSTISVSSNIQEQQGYDVEFDPPLESKYECPICLMGLRSAVQTPCGHRFCNSCIKKSIRDTGQKCPVDNEVLTEDQLFPDNFAKREILSLTVRCRNVGCNEIMELRHLENHLMLCKFATVPCPQCQGPVRKNSIEEHMNQDCLQRLITCPDCAEGIIYADKQFHEQMCPFVNTVCEYCDMDLIRGQLSSHCATDCLKAPVACTFNIFGCQEKMPRNNLALHMQEFTQMHMRFMADFLRNQSVNGILHAPKCGPSCSPPSEHGASSRVGEPCQCSQDMQQLRETVVELEGRLVRQDHQLRELSIRNDTQHTQITELRKKLASLEEKTHELEAQQYQGVYVWRLEGFSGHLQQQEAGQPVVLHSPPFYTGKPGYKLCLRLHLQTPSAPRCSNYISLFVHTMQGEFDSQLPWPLQGNIRLSVLDQAEGQHHTEIMETKPDLQAFQRPTVQRNPKGFGYVTFMQLQALRQRGFVRDDVLLVRCEVMPRFDTSLRREGMQPRGPEPSL</sequence>
<dbReference type="SMART" id="SM00061">
    <property type="entry name" value="MATH"/>
    <property type="match status" value="1"/>
</dbReference>
<evidence type="ECO:0000256" key="16">
    <source>
        <dbReference type="PIRNR" id="PIRNR015614"/>
    </source>
</evidence>
<dbReference type="EMBL" id="JAVHJS010000023">
    <property type="protein sequence ID" value="KAK2819779.1"/>
    <property type="molecule type" value="Genomic_DNA"/>
</dbReference>
<evidence type="ECO:0000256" key="9">
    <source>
        <dbReference type="ARBA" id="ARBA00022679"/>
    </source>
</evidence>
<dbReference type="GO" id="GO:0008270">
    <property type="term" value="F:zinc ion binding"/>
    <property type="evidence" value="ECO:0007669"/>
    <property type="project" value="UniProtKB-UniRule"/>
</dbReference>
<evidence type="ECO:0000256" key="6">
    <source>
        <dbReference type="ARBA" id="ARBA00006608"/>
    </source>
</evidence>
<keyword evidence="9" id="KW-0808">Transferase</keyword>
<keyword evidence="8" id="KW-0551">Lipid droplet</keyword>
<evidence type="ECO:0000256" key="11">
    <source>
        <dbReference type="ARBA" id="ARBA00022737"/>
    </source>
</evidence>
<dbReference type="Pfam" id="PF00097">
    <property type="entry name" value="zf-C3HC4"/>
    <property type="match status" value="1"/>
</dbReference>
<comment type="similarity">
    <text evidence="6">Belongs to the TNF receptor-associated factor family. A subfamily.</text>
</comment>
<dbReference type="SUPFAM" id="SSF57850">
    <property type="entry name" value="RING/U-box"/>
    <property type="match status" value="1"/>
</dbReference>
<keyword evidence="23" id="KW-1185">Reference proteome</keyword>
<feature type="domain" description="MATH" evidence="20">
    <location>
        <begin position="429"/>
        <end position="575"/>
    </location>
</feature>
<evidence type="ECO:0000256" key="1">
    <source>
        <dbReference type="ARBA" id="ARBA00000900"/>
    </source>
</evidence>
<keyword evidence="13" id="KW-0833">Ubl conjugation pathway</keyword>
<dbReference type="GO" id="GO:0042981">
    <property type="term" value="P:regulation of apoptotic process"/>
    <property type="evidence" value="ECO:0007669"/>
    <property type="project" value="InterPro"/>
</dbReference>
<proteinExistence type="inferred from homology"/>
<dbReference type="SUPFAM" id="SSF49599">
    <property type="entry name" value="TRAF domain-like"/>
    <property type="match status" value="3"/>
</dbReference>
<keyword evidence="7 16" id="KW-0963">Cytoplasm</keyword>
<feature type="zinc finger region" description="TRAF-type" evidence="17">
    <location>
        <begin position="258"/>
        <end position="312"/>
    </location>
</feature>
<dbReference type="Pfam" id="PF02176">
    <property type="entry name" value="zf-TRAF"/>
    <property type="match status" value="1"/>
</dbReference>
<dbReference type="GO" id="GO:0141124">
    <property type="term" value="P:intracellular signaling cassette"/>
    <property type="evidence" value="ECO:0007669"/>
    <property type="project" value="UniProtKB-ARBA"/>
</dbReference>
<dbReference type="InterPro" id="IPR001293">
    <property type="entry name" value="Znf_TRAF"/>
</dbReference>
<dbReference type="FunFam" id="3.30.40.10:FF:000211">
    <property type="entry name" value="TNF receptor-associated factor"/>
    <property type="match status" value="1"/>
</dbReference>
<evidence type="ECO:0000256" key="13">
    <source>
        <dbReference type="ARBA" id="ARBA00022786"/>
    </source>
</evidence>
<evidence type="ECO:0000256" key="14">
    <source>
        <dbReference type="ARBA" id="ARBA00022833"/>
    </source>
</evidence>
<evidence type="ECO:0000256" key="17">
    <source>
        <dbReference type="PROSITE-ProRule" id="PRU00207"/>
    </source>
</evidence>
<feature type="zinc finger region" description="TRAF-type" evidence="17">
    <location>
        <begin position="205"/>
        <end position="246"/>
    </location>
</feature>
<gene>
    <name evidence="22" type="ORF">Q7C36_021425</name>
</gene>
<dbReference type="EC" id="2.3.2.27" evidence="16"/>
<dbReference type="GO" id="GO:0005938">
    <property type="term" value="C:cell cortex"/>
    <property type="evidence" value="ECO:0007669"/>
    <property type="project" value="UniProtKB-SubCell"/>
</dbReference>
<comment type="subcellular location">
    <subcellularLocation>
        <location evidence="4">Cytoplasm</location>
        <location evidence="4">Cell cortex</location>
    </subcellularLocation>
    <subcellularLocation>
        <location evidence="3">Lipid droplet</location>
    </subcellularLocation>
    <subcellularLocation>
        <location evidence="2">Nucleus</location>
    </subcellularLocation>
</comment>
<dbReference type="PANTHER" id="PTHR10131">
    <property type="entry name" value="TNF RECEPTOR ASSOCIATED FACTOR"/>
    <property type="match status" value="1"/>
</dbReference>
<evidence type="ECO:0000256" key="18">
    <source>
        <dbReference type="SAM" id="Coils"/>
    </source>
</evidence>
<dbReference type="InterPro" id="IPR037309">
    <property type="entry name" value="TRAF6_MATH"/>
</dbReference>
<dbReference type="GO" id="GO:0045087">
    <property type="term" value="P:innate immune response"/>
    <property type="evidence" value="ECO:0007669"/>
    <property type="project" value="TreeGrafter"/>
</dbReference>
<evidence type="ECO:0000256" key="3">
    <source>
        <dbReference type="ARBA" id="ARBA00004502"/>
    </source>
</evidence>
<organism evidence="22 23">
    <name type="scientific">Tachysurus vachellii</name>
    <name type="common">Darkbarbel catfish</name>
    <name type="synonym">Pelteobagrus vachellii</name>
    <dbReference type="NCBI Taxonomy" id="175792"/>
    <lineage>
        <taxon>Eukaryota</taxon>
        <taxon>Metazoa</taxon>
        <taxon>Chordata</taxon>
        <taxon>Craniata</taxon>
        <taxon>Vertebrata</taxon>
        <taxon>Euteleostomi</taxon>
        <taxon>Actinopterygii</taxon>
        <taxon>Neopterygii</taxon>
        <taxon>Teleostei</taxon>
        <taxon>Ostariophysi</taxon>
        <taxon>Siluriformes</taxon>
        <taxon>Bagridae</taxon>
        <taxon>Tachysurus</taxon>
    </lineage>
</organism>
<comment type="pathway">
    <text evidence="5">Protein modification; protein ubiquitination.</text>
</comment>
<dbReference type="PROSITE" id="PS50089">
    <property type="entry name" value="ZF_RING_2"/>
    <property type="match status" value="1"/>
</dbReference>
<reference evidence="22" key="1">
    <citation type="submission" date="2023-08" db="EMBL/GenBank/DDBJ databases">
        <title>Pelteobagrus vachellii genome.</title>
        <authorList>
            <person name="Liu H."/>
        </authorList>
    </citation>
    <scope>NUCLEOTIDE SEQUENCE</scope>
    <source>
        <strain evidence="22">PRFRI_2022a</strain>
        <tissue evidence="22">Muscle</tissue>
    </source>
</reference>
<name>A0AA88ITS1_TACVA</name>
<evidence type="ECO:0000313" key="23">
    <source>
        <dbReference type="Proteomes" id="UP001187315"/>
    </source>
</evidence>
<dbReference type="GO" id="GO:0031663">
    <property type="term" value="P:lipopolysaccharide-mediated signaling pathway"/>
    <property type="evidence" value="ECO:0007669"/>
    <property type="project" value="TreeGrafter"/>
</dbReference>
<accession>A0AA88ITS1</accession>
<evidence type="ECO:0000259" key="19">
    <source>
        <dbReference type="PROSITE" id="PS50089"/>
    </source>
</evidence>
<evidence type="ECO:0000256" key="5">
    <source>
        <dbReference type="ARBA" id="ARBA00004906"/>
    </source>
</evidence>
<dbReference type="InterPro" id="IPR018957">
    <property type="entry name" value="Znf_C3HC4_RING-type"/>
</dbReference>
<dbReference type="Pfam" id="PF18048">
    <property type="entry name" value="TRAF6_Z2"/>
    <property type="match status" value="1"/>
</dbReference>
<keyword evidence="18" id="KW-0175">Coiled coil</keyword>
<dbReference type="Pfam" id="PF21355">
    <property type="entry name" value="TRAF-mep_MATH"/>
    <property type="match status" value="1"/>
</dbReference>